<dbReference type="OrthoDB" id="1176146at2"/>
<gene>
    <name evidence="2" type="ORF">DFJ65_0683</name>
</gene>
<keyword evidence="1" id="KW-1133">Transmembrane helix</keyword>
<feature type="transmembrane region" description="Helical" evidence="1">
    <location>
        <begin position="129"/>
        <end position="151"/>
    </location>
</feature>
<sequence length="226" mass="23147">MSRSTPTARAAAGLFLITWVTSVVALPLYGGSAFGTDAPLAGRTSVLTAALLEVVLAAAVVGTAIALYPLLRPFSQGVAAGYLALRTLEATVILSGVVAILPAVARPATDAAPGLDAHLVQALHLMHDWTFLVGPGLLNPINAALLATLLLRRRLVPRIVPWLGLGGAVVVAAMNLAVMFGLIKPVPALAVPLFAWEIGLAATLFVRGLKPPALRTPTGDAIAVPA</sequence>
<keyword evidence="1" id="KW-0812">Transmembrane</keyword>
<feature type="transmembrane region" description="Helical" evidence="1">
    <location>
        <begin position="83"/>
        <end position="105"/>
    </location>
</feature>
<dbReference type="InterPro" id="IPR025495">
    <property type="entry name" value="DUF4386"/>
</dbReference>
<dbReference type="Pfam" id="PF14329">
    <property type="entry name" value="DUF4386"/>
    <property type="match status" value="1"/>
</dbReference>
<accession>A0A3D9UK72</accession>
<evidence type="ECO:0000256" key="1">
    <source>
        <dbReference type="SAM" id="Phobius"/>
    </source>
</evidence>
<evidence type="ECO:0000313" key="2">
    <source>
        <dbReference type="EMBL" id="REF29716.1"/>
    </source>
</evidence>
<keyword evidence="1" id="KW-0472">Membrane</keyword>
<name>A0A3D9UK72_9MICO</name>
<dbReference type="Proteomes" id="UP000256253">
    <property type="component" value="Unassembled WGS sequence"/>
</dbReference>
<evidence type="ECO:0000313" key="3">
    <source>
        <dbReference type="Proteomes" id="UP000256253"/>
    </source>
</evidence>
<organism evidence="2 3">
    <name type="scientific">Calidifontibacter indicus</name>
    <dbReference type="NCBI Taxonomy" id="419650"/>
    <lineage>
        <taxon>Bacteria</taxon>
        <taxon>Bacillati</taxon>
        <taxon>Actinomycetota</taxon>
        <taxon>Actinomycetes</taxon>
        <taxon>Micrococcales</taxon>
        <taxon>Dermacoccaceae</taxon>
        <taxon>Calidifontibacter</taxon>
    </lineage>
</organism>
<feature type="transmembrane region" description="Helical" evidence="1">
    <location>
        <begin position="163"/>
        <end position="183"/>
    </location>
</feature>
<dbReference type="RefSeq" id="WP_115921807.1">
    <property type="nucleotide sequence ID" value="NZ_QTUA01000001.1"/>
</dbReference>
<dbReference type="AlphaFoldDB" id="A0A3D9UK72"/>
<protein>
    <submittedName>
        <fullName evidence="2">Uncharacterized protein DUF4386</fullName>
    </submittedName>
</protein>
<comment type="caution">
    <text evidence="2">The sequence shown here is derived from an EMBL/GenBank/DDBJ whole genome shotgun (WGS) entry which is preliminary data.</text>
</comment>
<keyword evidence="3" id="KW-1185">Reference proteome</keyword>
<feature type="transmembrane region" description="Helical" evidence="1">
    <location>
        <begin position="49"/>
        <end position="71"/>
    </location>
</feature>
<reference evidence="2 3" key="1">
    <citation type="submission" date="2018-08" db="EMBL/GenBank/DDBJ databases">
        <title>Sequencing the genomes of 1000 actinobacteria strains.</title>
        <authorList>
            <person name="Klenk H.-P."/>
        </authorList>
    </citation>
    <scope>NUCLEOTIDE SEQUENCE [LARGE SCALE GENOMIC DNA]</scope>
    <source>
        <strain evidence="2 3">DSM 22967</strain>
    </source>
</reference>
<dbReference type="EMBL" id="QTUA01000001">
    <property type="protein sequence ID" value="REF29716.1"/>
    <property type="molecule type" value="Genomic_DNA"/>
</dbReference>
<feature type="transmembrane region" description="Helical" evidence="1">
    <location>
        <begin position="189"/>
        <end position="206"/>
    </location>
</feature>
<proteinExistence type="predicted"/>